<comment type="caution">
    <text evidence="2">The sequence shown here is derived from an EMBL/GenBank/DDBJ whole genome shotgun (WGS) entry which is preliminary data.</text>
</comment>
<evidence type="ECO:0000313" key="3">
    <source>
        <dbReference type="Proteomes" id="UP001595818"/>
    </source>
</evidence>
<dbReference type="Pfam" id="PF01047">
    <property type="entry name" value="MarR"/>
    <property type="match status" value="1"/>
</dbReference>
<accession>A0ABV9T601</accession>
<dbReference type="Proteomes" id="UP001595818">
    <property type="component" value="Unassembled WGS sequence"/>
</dbReference>
<reference evidence="3" key="1">
    <citation type="journal article" date="2019" name="Int. J. Syst. Evol. Microbiol.">
        <title>The Global Catalogue of Microorganisms (GCM) 10K type strain sequencing project: providing services to taxonomists for standard genome sequencing and annotation.</title>
        <authorList>
            <consortium name="The Broad Institute Genomics Platform"/>
            <consortium name="The Broad Institute Genome Sequencing Center for Infectious Disease"/>
            <person name="Wu L."/>
            <person name="Ma J."/>
        </authorList>
    </citation>
    <scope>NUCLEOTIDE SEQUENCE [LARGE SCALE GENOMIC DNA]</scope>
    <source>
        <strain evidence="3">CGMCC 4.7466</strain>
    </source>
</reference>
<gene>
    <name evidence="2" type="ORF">ACFPFU_17795</name>
</gene>
<dbReference type="EMBL" id="JBHSJJ010000011">
    <property type="protein sequence ID" value="MFC4873560.1"/>
    <property type="molecule type" value="Genomic_DNA"/>
</dbReference>
<evidence type="ECO:0000313" key="2">
    <source>
        <dbReference type="EMBL" id="MFC4873560.1"/>
    </source>
</evidence>
<keyword evidence="3" id="KW-1185">Reference proteome</keyword>
<sequence>MKIEDAIKQKKFAAPQVKAWVNLIYTFNSLMDQINQVLKPIGVTQQQYNVLRILRGRDGQPATCGEVKNVMMDKNPDLTRLSDRLVAKGLIKRTINEKNRREIDLVITEEGLRLLDKIDPALKASSQFLHNLTDEEAEKLSDLLDKFRG</sequence>
<dbReference type="Gene3D" id="1.10.10.10">
    <property type="entry name" value="Winged helix-like DNA-binding domain superfamily/Winged helix DNA-binding domain"/>
    <property type="match status" value="1"/>
</dbReference>
<dbReference type="SUPFAM" id="SSF46785">
    <property type="entry name" value="Winged helix' DNA-binding domain"/>
    <property type="match status" value="1"/>
</dbReference>
<dbReference type="InterPro" id="IPR036390">
    <property type="entry name" value="WH_DNA-bd_sf"/>
</dbReference>
<dbReference type="InterPro" id="IPR039422">
    <property type="entry name" value="MarR/SlyA-like"/>
</dbReference>
<name>A0ABV9T601_9BACT</name>
<protein>
    <submittedName>
        <fullName evidence="2">MarR family winged helix-turn-helix transcriptional regulator</fullName>
    </submittedName>
</protein>
<dbReference type="SMART" id="SM00347">
    <property type="entry name" value="HTH_MARR"/>
    <property type="match status" value="1"/>
</dbReference>
<evidence type="ECO:0000259" key="1">
    <source>
        <dbReference type="PROSITE" id="PS50995"/>
    </source>
</evidence>
<dbReference type="InterPro" id="IPR036388">
    <property type="entry name" value="WH-like_DNA-bd_sf"/>
</dbReference>
<dbReference type="PANTHER" id="PTHR33164">
    <property type="entry name" value="TRANSCRIPTIONAL REGULATOR, MARR FAMILY"/>
    <property type="match status" value="1"/>
</dbReference>
<dbReference type="PRINTS" id="PR00598">
    <property type="entry name" value="HTHMARR"/>
</dbReference>
<feature type="domain" description="HTH marR-type" evidence="1">
    <location>
        <begin position="1"/>
        <end position="149"/>
    </location>
</feature>
<dbReference type="InterPro" id="IPR000835">
    <property type="entry name" value="HTH_MarR-typ"/>
</dbReference>
<dbReference type="RefSeq" id="WP_377066535.1">
    <property type="nucleotide sequence ID" value="NZ_JBHSJJ010000011.1"/>
</dbReference>
<dbReference type="PANTHER" id="PTHR33164:SF43">
    <property type="entry name" value="HTH-TYPE TRANSCRIPTIONAL REPRESSOR YETL"/>
    <property type="match status" value="1"/>
</dbReference>
<proteinExistence type="predicted"/>
<dbReference type="PROSITE" id="PS50995">
    <property type="entry name" value="HTH_MARR_2"/>
    <property type="match status" value="1"/>
</dbReference>
<organism evidence="2 3">
    <name type="scientific">Negadavirga shengliensis</name>
    <dbReference type="NCBI Taxonomy" id="1389218"/>
    <lineage>
        <taxon>Bacteria</taxon>
        <taxon>Pseudomonadati</taxon>
        <taxon>Bacteroidota</taxon>
        <taxon>Cytophagia</taxon>
        <taxon>Cytophagales</taxon>
        <taxon>Cyclobacteriaceae</taxon>
        <taxon>Negadavirga</taxon>
    </lineage>
</organism>